<proteinExistence type="predicted"/>
<evidence type="ECO:0000256" key="1">
    <source>
        <dbReference type="SAM" id="MobiDB-lite"/>
    </source>
</evidence>
<dbReference type="Proteomes" id="UP001151760">
    <property type="component" value="Unassembled WGS sequence"/>
</dbReference>
<gene>
    <name evidence="2" type="ORF">Tco_1006464</name>
</gene>
<reference evidence="2" key="2">
    <citation type="submission" date="2022-01" db="EMBL/GenBank/DDBJ databases">
        <authorList>
            <person name="Yamashiro T."/>
            <person name="Shiraishi A."/>
            <person name="Satake H."/>
            <person name="Nakayama K."/>
        </authorList>
    </citation>
    <scope>NUCLEOTIDE SEQUENCE</scope>
</reference>
<reference evidence="2" key="1">
    <citation type="journal article" date="2022" name="Int. J. Mol. Sci.">
        <title>Draft Genome of Tanacetum Coccineum: Genomic Comparison of Closely Related Tanacetum-Family Plants.</title>
        <authorList>
            <person name="Yamashiro T."/>
            <person name="Shiraishi A."/>
            <person name="Nakayama K."/>
            <person name="Satake H."/>
        </authorList>
    </citation>
    <scope>NUCLEOTIDE SEQUENCE</scope>
</reference>
<organism evidence="2 3">
    <name type="scientific">Tanacetum coccineum</name>
    <dbReference type="NCBI Taxonomy" id="301880"/>
    <lineage>
        <taxon>Eukaryota</taxon>
        <taxon>Viridiplantae</taxon>
        <taxon>Streptophyta</taxon>
        <taxon>Embryophyta</taxon>
        <taxon>Tracheophyta</taxon>
        <taxon>Spermatophyta</taxon>
        <taxon>Magnoliopsida</taxon>
        <taxon>eudicotyledons</taxon>
        <taxon>Gunneridae</taxon>
        <taxon>Pentapetalae</taxon>
        <taxon>asterids</taxon>
        <taxon>campanulids</taxon>
        <taxon>Asterales</taxon>
        <taxon>Asteraceae</taxon>
        <taxon>Asteroideae</taxon>
        <taxon>Anthemideae</taxon>
        <taxon>Anthemidinae</taxon>
        <taxon>Tanacetum</taxon>
    </lineage>
</organism>
<keyword evidence="3" id="KW-1185">Reference proteome</keyword>
<feature type="compositionally biased region" description="Basic residues" evidence="1">
    <location>
        <begin position="165"/>
        <end position="174"/>
    </location>
</feature>
<feature type="region of interest" description="Disordered" evidence="1">
    <location>
        <begin position="122"/>
        <end position="174"/>
    </location>
</feature>
<dbReference type="EMBL" id="BQNB010017417">
    <property type="protein sequence ID" value="GJT62931.1"/>
    <property type="molecule type" value="Genomic_DNA"/>
</dbReference>
<feature type="compositionally biased region" description="Polar residues" evidence="1">
    <location>
        <begin position="130"/>
        <end position="142"/>
    </location>
</feature>
<accession>A0ABQ5FHQ5</accession>
<evidence type="ECO:0000313" key="2">
    <source>
        <dbReference type="EMBL" id="GJT62931.1"/>
    </source>
</evidence>
<name>A0ABQ5FHQ5_9ASTR</name>
<comment type="caution">
    <text evidence="2">The sequence shown here is derived from an EMBL/GenBank/DDBJ whole genome shotgun (WGS) entry which is preliminary data.</text>
</comment>
<evidence type="ECO:0000313" key="3">
    <source>
        <dbReference type="Proteomes" id="UP001151760"/>
    </source>
</evidence>
<sequence>MLPMRFFKTSIWLNRSSSWDKKHRKYRNERDTLAMEKAKIEEELVGTKFHPLVRRFLKSGEFNRAFAGVLNMAISVGVERGLRMDHTDKEFRELSQRVDGFIPDAKEKLDRSVSSLQDIARLEPDKVMPSHQTSSATTSLRANTHVRHSTSSSETFGHTSTLEHLKKKKKSIET</sequence>
<protein>
    <submittedName>
        <fullName evidence="2">Uncharacterized protein</fullName>
    </submittedName>
</protein>
<feature type="compositionally biased region" description="Polar residues" evidence="1">
    <location>
        <begin position="149"/>
        <end position="162"/>
    </location>
</feature>